<dbReference type="Ensembl" id="ENSACLT00000032289.1">
    <property type="protein sequence ID" value="ENSACLP00000031547.1"/>
    <property type="gene ID" value="ENSACLG00000021391.2"/>
</dbReference>
<dbReference type="SMART" id="SM00406">
    <property type="entry name" value="IGv"/>
    <property type="match status" value="3"/>
</dbReference>
<dbReference type="AlphaFoldDB" id="A0A3P8QRC0"/>
<dbReference type="PROSITE" id="PS50835">
    <property type="entry name" value="IG_LIKE"/>
    <property type="match status" value="3"/>
</dbReference>
<dbReference type="PANTHER" id="PTHR24100">
    <property type="entry name" value="BUTYROPHILIN"/>
    <property type="match status" value="1"/>
</dbReference>
<organism evidence="5 6">
    <name type="scientific">Astatotilapia calliptera</name>
    <name type="common">Eastern happy</name>
    <name type="synonym">Chromis callipterus</name>
    <dbReference type="NCBI Taxonomy" id="8154"/>
    <lineage>
        <taxon>Eukaryota</taxon>
        <taxon>Metazoa</taxon>
        <taxon>Chordata</taxon>
        <taxon>Craniata</taxon>
        <taxon>Vertebrata</taxon>
        <taxon>Euteleostomi</taxon>
        <taxon>Actinopterygii</taxon>
        <taxon>Neopterygii</taxon>
        <taxon>Teleostei</taxon>
        <taxon>Neoteleostei</taxon>
        <taxon>Acanthomorphata</taxon>
        <taxon>Ovalentaria</taxon>
        <taxon>Cichlomorphae</taxon>
        <taxon>Cichliformes</taxon>
        <taxon>Cichlidae</taxon>
        <taxon>African cichlids</taxon>
        <taxon>Pseudocrenilabrinae</taxon>
        <taxon>Haplochromini</taxon>
        <taxon>Astatotilapia</taxon>
    </lineage>
</organism>
<comment type="subcellular location">
    <subcellularLocation>
        <location evidence="1">Membrane</location>
    </subcellularLocation>
</comment>
<evidence type="ECO:0000256" key="1">
    <source>
        <dbReference type="ARBA" id="ARBA00004370"/>
    </source>
</evidence>
<dbReference type="OMA" id="YECRVVI"/>
<dbReference type="InterPro" id="IPR003599">
    <property type="entry name" value="Ig_sub"/>
</dbReference>
<dbReference type="InterPro" id="IPR013106">
    <property type="entry name" value="Ig_V-set"/>
</dbReference>
<evidence type="ECO:0000313" key="5">
    <source>
        <dbReference type="Ensembl" id="ENSACLP00000031547.1"/>
    </source>
</evidence>
<keyword evidence="2" id="KW-0472">Membrane</keyword>
<sequence length="363" mass="41578">SYSHNMTRYQCLLFSFVFGHTDITVRCGQDVTLHCQDPRGVNITLLEWSIPEIKSDGYVFFYRIRHSYESYQHERFKGRVELSDPSMKNGDVSVILKNVNVNDTGTYECRIITSNLSSGQRVQSDFLMSTTQTVSSHSVQKNITAGQNVTLPCRAPNNNKTITMVEWSRPDLGSEYVLFYRNKQFAPDNQHPSFKNRVDLQDRQMKDGDVSLILKNVTINDTGTYECHCKTFSGTLEAKCIKEVEVGEDATLDCQGPHEGNILRVAWTKSDLKADDYVCFFREDRLYKTYQHESFKGRVELEDPNMKSGKMSIILHNVTVNDTGTYECHISYETDHSQRSEMKQETKLKVTPAGELKPRVCPL</sequence>
<dbReference type="Gene3D" id="2.60.40.10">
    <property type="entry name" value="Immunoglobulins"/>
    <property type="match status" value="3"/>
</dbReference>
<keyword evidence="3" id="KW-0393">Immunoglobulin domain</keyword>
<proteinExistence type="predicted"/>
<keyword evidence="6" id="KW-1185">Reference proteome</keyword>
<dbReference type="GO" id="GO:0009897">
    <property type="term" value="C:external side of plasma membrane"/>
    <property type="evidence" value="ECO:0007669"/>
    <property type="project" value="TreeGrafter"/>
</dbReference>
<dbReference type="InterPro" id="IPR007110">
    <property type="entry name" value="Ig-like_dom"/>
</dbReference>
<dbReference type="InterPro" id="IPR050504">
    <property type="entry name" value="IgSF_BTN/MOG"/>
</dbReference>
<dbReference type="Proteomes" id="UP000265100">
    <property type="component" value="Chromosome 3"/>
</dbReference>
<dbReference type="InterPro" id="IPR036179">
    <property type="entry name" value="Ig-like_dom_sf"/>
</dbReference>
<dbReference type="GO" id="GO:0050852">
    <property type="term" value="P:T cell receptor signaling pathway"/>
    <property type="evidence" value="ECO:0007669"/>
    <property type="project" value="TreeGrafter"/>
</dbReference>
<name>A0A3P8QRC0_ASTCA</name>
<dbReference type="SMART" id="SM00409">
    <property type="entry name" value="IG"/>
    <property type="match status" value="3"/>
</dbReference>
<reference evidence="5" key="2">
    <citation type="submission" date="2025-08" db="UniProtKB">
        <authorList>
            <consortium name="Ensembl"/>
        </authorList>
    </citation>
    <scope>IDENTIFICATION</scope>
</reference>
<protein>
    <recommendedName>
        <fullName evidence="4">Ig-like domain-containing protein</fullName>
    </recommendedName>
</protein>
<reference evidence="5" key="3">
    <citation type="submission" date="2025-09" db="UniProtKB">
        <authorList>
            <consortium name="Ensembl"/>
        </authorList>
    </citation>
    <scope>IDENTIFICATION</scope>
</reference>
<gene>
    <name evidence="5" type="primary">NTF3</name>
</gene>
<feature type="domain" description="Ig-like" evidence="4">
    <location>
        <begin position="28"/>
        <end position="123"/>
    </location>
</feature>
<dbReference type="SUPFAM" id="SSF48726">
    <property type="entry name" value="Immunoglobulin"/>
    <property type="match status" value="3"/>
</dbReference>
<evidence type="ECO:0000256" key="2">
    <source>
        <dbReference type="ARBA" id="ARBA00023136"/>
    </source>
</evidence>
<evidence type="ECO:0000256" key="3">
    <source>
        <dbReference type="ARBA" id="ARBA00023319"/>
    </source>
</evidence>
<dbReference type="GO" id="GO:0005102">
    <property type="term" value="F:signaling receptor binding"/>
    <property type="evidence" value="ECO:0007669"/>
    <property type="project" value="TreeGrafter"/>
</dbReference>
<dbReference type="GO" id="GO:0001817">
    <property type="term" value="P:regulation of cytokine production"/>
    <property type="evidence" value="ECO:0007669"/>
    <property type="project" value="TreeGrafter"/>
</dbReference>
<dbReference type="Pfam" id="PF07686">
    <property type="entry name" value="V-set"/>
    <property type="match status" value="3"/>
</dbReference>
<evidence type="ECO:0000313" key="6">
    <source>
        <dbReference type="Proteomes" id="UP000265100"/>
    </source>
</evidence>
<dbReference type="Bgee" id="ENSACLG00000021391">
    <property type="expression patterns" value="Expressed in liver and 8 other cell types or tissues"/>
</dbReference>
<reference evidence="5" key="1">
    <citation type="submission" date="2018-05" db="EMBL/GenBank/DDBJ databases">
        <authorList>
            <person name="Datahose"/>
        </authorList>
    </citation>
    <scope>NUCLEOTIDE SEQUENCE</scope>
</reference>
<dbReference type="InterPro" id="IPR013783">
    <property type="entry name" value="Ig-like_fold"/>
</dbReference>
<accession>A0A3P8QRC0</accession>
<feature type="domain" description="Ig-like" evidence="4">
    <location>
        <begin position="132"/>
        <end position="237"/>
    </location>
</feature>
<feature type="domain" description="Ig-like" evidence="4">
    <location>
        <begin position="247"/>
        <end position="349"/>
    </location>
</feature>
<dbReference type="PANTHER" id="PTHR24100:SF151">
    <property type="entry name" value="ICOS LIGAND"/>
    <property type="match status" value="1"/>
</dbReference>
<evidence type="ECO:0000259" key="4">
    <source>
        <dbReference type="PROSITE" id="PS50835"/>
    </source>
</evidence>
<dbReference type="GeneTree" id="ENSGT01120000273380"/>